<sequence length="70" mass="7707">MPVYNYRCEAGHDSEVFQQITDEPLTECRELLFGPTGCGGIRCGKPCKRLISESTSFRLKGGGWASDGYS</sequence>
<feature type="domain" description="Putative regulatory protein FmdB zinc ribbon" evidence="1">
    <location>
        <begin position="1"/>
        <end position="52"/>
    </location>
</feature>
<accession>A0A0F9JN42</accession>
<dbReference type="SMART" id="SM00834">
    <property type="entry name" value="CxxC_CXXC_SSSS"/>
    <property type="match status" value="1"/>
</dbReference>
<protein>
    <recommendedName>
        <fullName evidence="1">Putative regulatory protein FmdB zinc ribbon domain-containing protein</fullName>
    </recommendedName>
</protein>
<proteinExistence type="predicted"/>
<evidence type="ECO:0000259" key="1">
    <source>
        <dbReference type="SMART" id="SM00834"/>
    </source>
</evidence>
<dbReference type="AlphaFoldDB" id="A0A0F9JN42"/>
<organism evidence="2">
    <name type="scientific">marine sediment metagenome</name>
    <dbReference type="NCBI Taxonomy" id="412755"/>
    <lineage>
        <taxon>unclassified sequences</taxon>
        <taxon>metagenomes</taxon>
        <taxon>ecological metagenomes</taxon>
    </lineage>
</organism>
<name>A0A0F9JN42_9ZZZZ</name>
<gene>
    <name evidence="2" type="ORF">LCGC14_1805190</name>
</gene>
<evidence type="ECO:0000313" key="2">
    <source>
        <dbReference type="EMBL" id="KKM00358.1"/>
    </source>
</evidence>
<dbReference type="InterPro" id="IPR013429">
    <property type="entry name" value="Regulatory_FmdB_Zinc_ribbon"/>
</dbReference>
<reference evidence="2" key="1">
    <citation type="journal article" date="2015" name="Nature">
        <title>Complex archaea that bridge the gap between prokaryotes and eukaryotes.</title>
        <authorList>
            <person name="Spang A."/>
            <person name="Saw J.H."/>
            <person name="Jorgensen S.L."/>
            <person name="Zaremba-Niedzwiedzka K."/>
            <person name="Martijn J."/>
            <person name="Lind A.E."/>
            <person name="van Eijk R."/>
            <person name="Schleper C."/>
            <person name="Guy L."/>
            <person name="Ettema T.J."/>
        </authorList>
    </citation>
    <scope>NUCLEOTIDE SEQUENCE</scope>
</reference>
<dbReference type="Pfam" id="PF09723">
    <property type="entry name" value="Zn_ribbon_8"/>
    <property type="match status" value="1"/>
</dbReference>
<comment type="caution">
    <text evidence="2">The sequence shown here is derived from an EMBL/GenBank/DDBJ whole genome shotgun (WGS) entry which is preliminary data.</text>
</comment>
<dbReference type="EMBL" id="LAZR01017453">
    <property type="protein sequence ID" value="KKM00358.1"/>
    <property type="molecule type" value="Genomic_DNA"/>
</dbReference>